<proteinExistence type="predicted"/>
<dbReference type="EMBL" id="JAUEPT010000066">
    <property type="protein sequence ID" value="KAK0435026.1"/>
    <property type="molecule type" value="Genomic_DNA"/>
</dbReference>
<name>A0AA39J4B3_9AGAR</name>
<dbReference type="AlphaFoldDB" id="A0AA39J4B3"/>
<dbReference type="Proteomes" id="UP001175226">
    <property type="component" value="Unassembled WGS sequence"/>
</dbReference>
<sequence length="112" mass="12864">MASFSKSEWRISTMVLSVVLSMSWSIHLSIHPPAFLSLLAPLPLRLPYKIYITVFTSSASLSQRRSRCSLRHPLDSTDTLFSFWERLSGGAVYRVTSTYSYSYYTFSSKIFF</sequence>
<evidence type="ECO:0000313" key="1">
    <source>
        <dbReference type="EMBL" id="KAK0435026.1"/>
    </source>
</evidence>
<keyword evidence="2" id="KW-1185">Reference proteome</keyword>
<accession>A0AA39J4B3</accession>
<organism evidence="1 2">
    <name type="scientific">Armillaria borealis</name>
    <dbReference type="NCBI Taxonomy" id="47425"/>
    <lineage>
        <taxon>Eukaryota</taxon>
        <taxon>Fungi</taxon>
        <taxon>Dikarya</taxon>
        <taxon>Basidiomycota</taxon>
        <taxon>Agaricomycotina</taxon>
        <taxon>Agaricomycetes</taxon>
        <taxon>Agaricomycetidae</taxon>
        <taxon>Agaricales</taxon>
        <taxon>Marasmiineae</taxon>
        <taxon>Physalacriaceae</taxon>
        <taxon>Armillaria</taxon>
    </lineage>
</organism>
<reference evidence="1" key="1">
    <citation type="submission" date="2023-06" db="EMBL/GenBank/DDBJ databases">
        <authorList>
            <consortium name="Lawrence Berkeley National Laboratory"/>
            <person name="Ahrendt S."/>
            <person name="Sahu N."/>
            <person name="Indic B."/>
            <person name="Wong-Bajracharya J."/>
            <person name="Merenyi Z."/>
            <person name="Ke H.-M."/>
            <person name="Monk M."/>
            <person name="Kocsube S."/>
            <person name="Drula E."/>
            <person name="Lipzen A."/>
            <person name="Balint B."/>
            <person name="Henrissat B."/>
            <person name="Andreopoulos B."/>
            <person name="Martin F.M."/>
            <person name="Harder C.B."/>
            <person name="Rigling D."/>
            <person name="Ford K.L."/>
            <person name="Foster G.D."/>
            <person name="Pangilinan J."/>
            <person name="Papanicolaou A."/>
            <person name="Barry K."/>
            <person name="LaButti K."/>
            <person name="Viragh M."/>
            <person name="Koriabine M."/>
            <person name="Yan M."/>
            <person name="Riley R."/>
            <person name="Champramary S."/>
            <person name="Plett K.L."/>
            <person name="Tsai I.J."/>
            <person name="Slot J."/>
            <person name="Sipos G."/>
            <person name="Plett J."/>
            <person name="Nagy L.G."/>
            <person name="Grigoriev I.V."/>
        </authorList>
    </citation>
    <scope>NUCLEOTIDE SEQUENCE</scope>
    <source>
        <strain evidence="1">FPL87.14</strain>
    </source>
</reference>
<gene>
    <name evidence="1" type="ORF">EV421DRAFT_1261576</name>
</gene>
<comment type="caution">
    <text evidence="1">The sequence shown here is derived from an EMBL/GenBank/DDBJ whole genome shotgun (WGS) entry which is preliminary data.</text>
</comment>
<evidence type="ECO:0000313" key="2">
    <source>
        <dbReference type="Proteomes" id="UP001175226"/>
    </source>
</evidence>
<protein>
    <submittedName>
        <fullName evidence="1">Uncharacterized protein</fullName>
    </submittedName>
</protein>